<proteinExistence type="predicted"/>
<accession>A0A6A6GV53</accession>
<dbReference type="OrthoDB" id="5406607at2759"/>
<dbReference type="EMBL" id="ML991862">
    <property type="protein sequence ID" value="KAF2229468.1"/>
    <property type="molecule type" value="Genomic_DNA"/>
</dbReference>
<sequence length="837" mass="92890">MADIFPGRPLTTISIQVPNGTTQHDNEHILCLPITKSYWPSVAGIIIFFATNYLAHAATVKSSPGDDVLVQACNAILALCFPMSGLLRALNAIIRFPVIAKNEVDKACRAGALCMVVRAPHWRPKLGQVLQLGVVSERNDELVTSEELQRQPNSLHAEIRFHEEVGGGGFRESYLRAYRAQRTVRPPVQGKLITYVPSYARENSSRWVHFDSVWARSRVDLRLTRVHGTFELPDGYEFAIVPRSTYLLSQVTSTAHQNRAHTDPKLTSEMSAGYSILKAVASLIQVIAAFTTLLSHRPDLIRRWGYASYHLTVIPYLVMTLVNLICNMITPDYPCLYMVRSDTMVEAEKVGGRFEGEVAQMLSLFPKGPVHFDDPTWTGLTEKDIQRFSKFIASTPAAIDSIRLWDLLFSRTQKLSAKDRKVIRLKIVDDLVNVQSDKVQAVVDDDNSSTGEQQASETVNTTYERVDVPRARNDEVQPEVNDDTVPRASGVVAENEHDDNDSQEHFTKMQVPEHDVKILAKGLDSEDNYQIQIPHAPKSTLPKGFLYTIRNVLKEAIPDRALFPISLQSIRKNKEHLDAEPSSAWRRAWTLYKLTLTNILLPTALAKGVKPKAVRTARLYYPNCQRFLRWDDIKASVAEANTEDAVAKSLRAPSSNAEMTGADIEIPASSVSEVRKLLQLPSQRISNPASISELEDMIQVSAGPRKSVQTAWAVLVEISIGLCVVGLFFGLIAALTKFHAGDSSATERGIMMAWLGSGLYGFCLPLLSTLELLKVLFLLPLTVVLAMAANAAIPAGQQNAISYAIALLPLGLFIPPIWGFVLVGRMLTEWGDCVRLY</sequence>
<keyword evidence="3" id="KW-1185">Reference proteome</keyword>
<gene>
    <name evidence="2" type="ORF">EV356DRAFT_510825</name>
</gene>
<evidence type="ECO:0000313" key="3">
    <source>
        <dbReference type="Proteomes" id="UP000800092"/>
    </source>
</evidence>
<feature type="transmembrane region" description="Helical" evidence="1">
    <location>
        <begin position="773"/>
        <end position="793"/>
    </location>
</feature>
<organism evidence="2 3">
    <name type="scientific">Viridothelium virens</name>
    <name type="common">Speckled blister lichen</name>
    <name type="synonym">Trypethelium virens</name>
    <dbReference type="NCBI Taxonomy" id="1048519"/>
    <lineage>
        <taxon>Eukaryota</taxon>
        <taxon>Fungi</taxon>
        <taxon>Dikarya</taxon>
        <taxon>Ascomycota</taxon>
        <taxon>Pezizomycotina</taxon>
        <taxon>Dothideomycetes</taxon>
        <taxon>Dothideomycetes incertae sedis</taxon>
        <taxon>Trypetheliales</taxon>
        <taxon>Trypetheliaceae</taxon>
        <taxon>Viridothelium</taxon>
    </lineage>
</organism>
<feature type="transmembrane region" description="Helical" evidence="1">
    <location>
        <begin position="711"/>
        <end position="736"/>
    </location>
</feature>
<evidence type="ECO:0000313" key="2">
    <source>
        <dbReference type="EMBL" id="KAF2229468.1"/>
    </source>
</evidence>
<keyword evidence="1" id="KW-0812">Transmembrane</keyword>
<dbReference type="Proteomes" id="UP000800092">
    <property type="component" value="Unassembled WGS sequence"/>
</dbReference>
<name>A0A6A6GV53_VIRVR</name>
<reference evidence="2" key="1">
    <citation type="journal article" date="2020" name="Stud. Mycol.">
        <title>101 Dothideomycetes genomes: a test case for predicting lifestyles and emergence of pathogens.</title>
        <authorList>
            <person name="Haridas S."/>
            <person name="Albert R."/>
            <person name="Binder M."/>
            <person name="Bloem J."/>
            <person name="Labutti K."/>
            <person name="Salamov A."/>
            <person name="Andreopoulos B."/>
            <person name="Baker S."/>
            <person name="Barry K."/>
            <person name="Bills G."/>
            <person name="Bluhm B."/>
            <person name="Cannon C."/>
            <person name="Castanera R."/>
            <person name="Culley D."/>
            <person name="Daum C."/>
            <person name="Ezra D."/>
            <person name="Gonzalez J."/>
            <person name="Henrissat B."/>
            <person name="Kuo A."/>
            <person name="Liang C."/>
            <person name="Lipzen A."/>
            <person name="Lutzoni F."/>
            <person name="Magnuson J."/>
            <person name="Mondo S."/>
            <person name="Nolan M."/>
            <person name="Ohm R."/>
            <person name="Pangilinan J."/>
            <person name="Park H.-J."/>
            <person name="Ramirez L."/>
            <person name="Alfaro M."/>
            <person name="Sun H."/>
            <person name="Tritt A."/>
            <person name="Yoshinaga Y."/>
            <person name="Zwiers L.-H."/>
            <person name="Turgeon B."/>
            <person name="Goodwin S."/>
            <person name="Spatafora J."/>
            <person name="Crous P."/>
            <person name="Grigoriev I."/>
        </authorList>
    </citation>
    <scope>NUCLEOTIDE SEQUENCE</scope>
    <source>
        <strain evidence="2">Tuck. ex Michener</strain>
    </source>
</reference>
<evidence type="ECO:0000256" key="1">
    <source>
        <dbReference type="SAM" id="Phobius"/>
    </source>
</evidence>
<feature type="transmembrane region" description="Helical" evidence="1">
    <location>
        <begin position="272"/>
        <end position="294"/>
    </location>
</feature>
<dbReference type="AlphaFoldDB" id="A0A6A6GV53"/>
<feature type="transmembrane region" description="Helical" evidence="1">
    <location>
        <begin position="800"/>
        <end position="821"/>
    </location>
</feature>
<keyword evidence="1" id="KW-0472">Membrane</keyword>
<keyword evidence="1" id="KW-1133">Transmembrane helix</keyword>
<protein>
    <submittedName>
        <fullName evidence="2">Uncharacterized protein</fullName>
    </submittedName>
</protein>
<feature type="transmembrane region" description="Helical" evidence="1">
    <location>
        <begin position="306"/>
        <end position="325"/>
    </location>
</feature>
<feature type="transmembrane region" description="Helical" evidence="1">
    <location>
        <begin position="748"/>
        <end position="767"/>
    </location>
</feature>